<sequence length="236" mass="26758">MSTNNKLTLKFRCPTELDGLIPAPIPAAQGVPDWLRAMPATAFSSINLHDEDTIKRCPPFVDAMTCGFLLPLVCDLKVEDGEITWDQDLPPGGTPEFPRSPIGFHDPGQVTGTPLFEEGRFFLKFHNLWTVEAPEGYAIYFTHPVNRFDLPFTTLSGLVNSDLYADNWVHFPAYWHDRNFRGVLPKGTPIAQCIPVKRDDWTAQATPFTAEDAKRVGELRTELRRQPNLYRRNFRA</sequence>
<protein>
    <submittedName>
        <fullName evidence="1">Uncharacterized protein</fullName>
    </submittedName>
</protein>
<dbReference type="Proteomes" id="UP000199245">
    <property type="component" value="Unassembled WGS sequence"/>
</dbReference>
<proteinExistence type="predicted"/>
<gene>
    <name evidence="1" type="ORF">SAMN05216337_1001256</name>
</gene>
<evidence type="ECO:0000313" key="1">
    <source>
        <dbReference type="EMBL" id="SDC10197.1"/>
    </source>
</evidence>
<dbReference type="EMBL" id="FMZW01000001">
    <property type="protein sequence ID" value="SDC10197.1"/>
    <property type="molecule type" value="Genomic_DNA"/>
</dbReference>
<dbReference type="RefSeq" id="WP_092077837.1">
    <property type="nucleotide sequence ID" value="NZ_FMZW01000001.1"/>
</dbReference>
<dbReference type="AlphaFoldDB" id="A0A1G6IUL1"/>
<name>A0A1G6IUL1_9BRAD</name>
<organism evidence="1 2">
    <name type="scientific">Bradyrhizobium brasilense</name>
    <dbReference type="NCBI Taxonomy" id="1419277"/>
    <lineage>
        <taxon>Bacteria</taxon>
        <taxon>Pseudomonadati</taxon>
        <taxon>Pseudomonadota</taxon>
        <taxon>Alphaproteobacteria</taxon>
        <taxon>Hyphomicrobiales</taxon>
        <taxon>Nitrobacteraceae</taxon>
        <taxon>Bradyrhizobium</taxon>
    </lineage>
</organism>
<reference evidence="1 2" key="1">
    <citation type="submission" date="2016-10" db="EMBL/GenBank/DDBJ databases">
        <authorList>
            <person name="de Groot N.N."/>
        </authorList>
    </citation>
    <scope>NUCLEOTIDE SEQUENCE [LARGE SCALE GENOMIC DNA]</scope>
    <source>
        <strain evidence="1 2">R5</strain>
    </source>
</reference>
<accession>A0A1G6IUL1</accession>
<evidence type="ECO:0000313" key="2">
    <source>
        <dbReference type="Proteomes" id="UP000199245"/>
    </source>
</evidence>